<feature type="compositionally biased region" description="Low complexity" evidence="4">
    <location>
        <begin position="392"/>
        <end position="406"/>
    </location>
</feature>
<accession>A0A8T1QP91</accession>
<evidence type="ECO:0000256" key="2">
    <source>
        <dbReference type="ARBA" id="ARBA00022737"/>
    </source>
</evidence>
<dbReference type="Proteomes" id="UP000811609">
    <property type="component" value="Chromosome 4"/>
</dbReference>
<dbReference type="SMART" id="SM00322">
    <property type="entry name" value="KH"/>
    <property type="match status" value="5"/>
</dbReference>
<sequence length="1056" mass="114229">MRMSCNGCRVLRKGCSENCSIRPCLQWIKSPDSQANATVFLAKFYGRAGLMNLINAGPEQLRPAIFRSLLYEACGRMVNPIYGSVGLLWSGSWQLCQSAVEAVLKGSPITTITSEAAVSDHGPPLKAYDIRHVSKDENSAASNDPHRVKSRCRFKRSVIKPRASKVVLGAVDDSSGDAKIKWDVGCCGQELNGLNGSTSHESSLSHQSSLAPNVEGESKDTESMISVETVEDSVLFLTEPESIPKPNEQNQGSEIPLELTLGFEPVSRTNLVVPVKKRKVESCLGGSTGFGAGSIEKPICPAKKFKARRKPYLQALPPTPNPRRGFLVPRHHRARGTDFFTPSESPTVQITLPDSSLVLILFRSLGRMDGNKRNFFKKHPSIQFKKKGGNKNGKWNNSSREQSSGESHSVDTVYRILCPAIKIGCVIGKGGSIVKALREETRARITVADPVPGSEDRVIIIYSSPDRIYSKQNDDEDSIAEDETEPMEPHCAAQDALLKVHYRIIEEELVDGMKSGDDNDSNVVTARLLVPNQMVGCLLGKGGDVIQRLRNETGANIRILPADHLPACATSTDELVQIAGKQDVAKRALYEVSTLLHQKARKVKSPLAFPLPVGGQGFHPPGGSRPSMLPPENPMWSHQNSSSHGLPPRPWMEGYGNPHSESVPRGFDGVPPPGPGSEGSAEFSMKILCSAERIGWVIGKGGFNLKQLEHETGATINVPDVSVKSDERVIYVSAIEDLWNPRSQTIEAILLLQNKASEYSERGNIITRLLVPASKVGCILGQGGHVINEMRWRTQADIRVYSKDDKPKCAAENEELVQISGNFGVAKDALAEIASRLRVRTLQNAGAEIAPVRSAQKFGWGGSIPGGGLPPSGTMGAGSSDRYDPLEVDGHEYEPQSHPVLPAATGYSNVNSALDVKIPNSAIHSVIGSGRSSISHVGEIGGARVKLRDFQVGGTEGVVAIHGSSEHSNAALSNLQSVMGSAGLNINSQQNSYQNMNALHGSHQNLNAQQIYQGSYPNMNAQQSPYHLSSRQGSYSNINVPHGGYHNITAQQGYQY</sequence>
<evidence type="ECO:0000313" key="7">
    <source>
        <dbReference type="Proteomes" id="UP000811609"/>
    </source>
</evidence>
<dbReference type="PROSITE" id="PS50084">
    <property type="entry name" value="KH_TYPE_1"/>
    <property type="match status" value="5"/>
</dbReference>
<dbReference type="CDD" id="cd22459">
    <property type="entry name" value="KH-I_PEPPER_rpt1_like"/>
    <property type="match status" value="1"/>
</dbReference>
<feature type="compositionally biased region" description="Low complexity" evidence="4">
    <location>
        <begin position="197"/>
        <end position="210"/>
    </location>
</feature>
<reference evidence="6" key="1">
    <citation type="submission" date="2020-12" db="EMBL/GenBank/DDBJ databases">
        <title>WGS assembly of Carya illinoinensis cv. Pawnee.</title>
        <authorList>
            <person name="Platts A."/>
            <person name="Shu S."/>
            <person name="Wright S."/>
            <person name="Barry K."/>
            <person name="Edger P."/>
            <person name="Pires J.C."/>
            <person name="Schmutz J."/>
        </authorList>
    </citation>
    <scope>NUCLEOTIDE SEQUENCE</scope>
    <source>
        <tissue evidence="6">Leaf</tissue>
    </source>
</reference>
<gene>
    <name evidence="6" type="ORF">CIPAW_04G041800</name>
</gene>
<feature type="region of interest" description="Disordered" evidence="4">
    <location>
        <begin position="617"/>
        <end position="646"/>
    </location>
</feature>
<protein>
    <recommendedName>
        <fullName evidence="5">LOB domain-containing protein</fullName>
    </recommendedName>
</protein>
<dbReference type="AlphaFoldDB" id="A0A8T1QP91"/>
<keyword evidence="2" id="KW-0677">Repeat</keyword>
<feature type="domain" description="LOB" evidence="5">
    <location>
        <begin position="3"/>
        <end position="109"/>
    </location>
</feature>
<dbReference type="Pfam" id="PF00013">
    <property type="entry name" value="KH_1"/>
    <property type="match status" value="4"/>
</dbReference>
<dbReference type="InterPro" id="IPR004087">
    <property type="entry name" value="KH_dom"/>
</dbReference>
<organism evidence="6 7">
    <name type="scientific">Carya illinoinensis</name>
    <name type="common">Pecan</name>
    <dbReference type="NCBI Taxonomy" id="32201"/>
    <lineage>
        <taxon>Eukaryota</taxon>
        <taxon>Viridiplantae</taxon>
        <taxon>Streptophyta</taxon>
        <taxon>Embryophyta</taxon>
        <taxon>Tracheophyta</taxon>
        <taxon>Spermatophyta</taxon>
        <taxon>Magnoliopsida</taxon>
        <taxon>eudicotyledons</taxon>
        <taxon>Gunneridae</taxon>
        <taxon>Pentapetalae</taxon>
        <taxon>rosids</taxon>
        <taxon>fabids</taxon>
        <taxon>Fagales</taxon>
        <taxon>Juglandaceae</taxon>
        <taxon>Carya</taxon>
    </lineage>
</organism>
<dbReference type="EMBL" id="CM031812">
    <property type="protein sequence ID" value="KAG6656720.1"/>
    <property type="molecule type" value="Genomic_DNA"/>
</dbReference>
<evidence type="ECO:0000313" key="6">
    <source>
        <dbReference type="EMBL" id="KAG6656720.1"/>
    </source>
</evidence>
<feature type="region of interest" description="Disordered" evidence="4">
    <location>
        <begin position="374"/>
        <end position="406"/>
    </location>
</feature>
<evidence type="ECO:0000256" key="4">
    <source>
        <dbReference type="SAM" id="MobiDB-lite"/>
    </source>
</evidence>
<evidence type="ECO:0000256" key="1">
    <source>
        <dbReference type="ARBA" id="ARBA00005474"/>
    </source>
</evidence>
<feature type="compositionally biased region" description="Basic residues" evidence="4">
    <location>
        <begin position="374"/>
        <end position="389"/>
    </location>
</feature>
<feature type="region of interest" description="Disordered" evidence="4">
    <location>
        <begin position="196"/>
        <end position="223"/>
    </location>
</feature>
<dbReference type="InterPro" id="IPR004883">
    <property type="entry name" value="LOB"/>
</dbReference>
<dbReference type="PANTHER" id="PTHR10288">
    <property type="entry name" value="KH DOMAIN CONTAINING RNA BINDING PROTEIN"/>
    <property type="match status" value="1"/>
</dbReference>
<evidence type="ECO:0000256" key="3">
    <source>
        <dbReference type="PROSITE-ProRule" id="PRU00117"/>
    </source>
</evidence>
<evidence type="ECO:0000259" key="5">
    <source>
        <dbReference type="PROSITE" id="PS50891"/>
    </source>
</evidence>
<name>A0A8T1QP91_CARIL</name>
<comment type="caution">
    <text evidence="6">The sequence shown here is derived from an EMBL/GenBank/DDBJ whole genome shotgun (WGS) entry which is preliminary data.</text>
</comment>
<comment type="similarity">
    <text evidence="1">Belongs to the LOB domain-containing protein family.</text>
</comment>
<dbReference type="Pfam" id="PF03195">
    <property type="entry name" value="LOB"/>
    <property type="match status" value="1"/>
</dbReference>
<proteinExistence type="inferred from homology"/>
<dbReference type="CDD" id="cd22460">
    <property type="entry name" value="KH-I_PEPPER_rpt2_like"/>
    <property type="match status" value="2"/>
</dbReference>
<keyword evidence="3" id="KW-0694">RNA-binding</keyword>
<dbReference type="InterPro" id="IPR004088">
    <property type="entry name" value="KH_dom_type_1"/>
</dbReference>
<dbReference type="PROSITE" id="PS50891">
    <property type="entry name" value="LOB"/>
    <property type="match status" value="1"/>
</dbReference>
<dbReference type="GO" id="GO:0003723">
    <property type="term" value="F:RNA binding"/>
    <property type="evidence" value="ECO:0007669"/>
    <property type="project" value="UniProtKB-UniRule"/>
</dbReference>
<keyword evidence="7" id="KW-1185">Reference proteome</keyword>